<proteinExistence type="predicted"/>
<dbReference type="SUPFAM" id="SSF53756">
    <property type="entry name" value="UDP-Glycosyltransferase/glycogen phosphorylase"/>
    <property type="match status" value="1"/>
</dbReference>
<dbReference type="PANTHER" id="PTHR12526:SF510">
    <property type="entry name" value="D-INOSITOL 3-PHOSPHATE GLYCOSYLTRANSFERASE"/>
    <property type="match status" value="1"/>
</dbReference>
<name>A0A3M7MGH1_9PLEO</name>
<protein>
    <submittedName>
        <fullName evidence="3">Glycosyltransferase family 4</fullName>
    </submittedName>
</protein>
<dbReference type="GO" id="GO:0016757">
    <property type="term" value="F:glycosyltransferase activity"/>
    <property type="evidence" value="ECO:0007669"/>
    <property type="project" value="UniProtKB-KW"/>
</dbReference>
<dbReference type="OrthoDB" id="512920at2759"/>
<accession>A0A3M7MGH1</accession>
<keyword evidence="1" id="KW-0328">Glycosyltransferase</keyword>
<evidence type="ECO:0000256" key="2">
    <source>
        <dbReference type="ARBA" id="ARBA00022679"/>
    </source>
</evidence>
<evidence type="ECO:0000313" key="3">
    <source>
        <dbReference type="EMBL" id="RMZ73605.1"/>
    </source>
</evidence>
<evidence type="ECO:0000256" key="1">
    <source>
        <dbReference type="ARBA" id="ARBA00022676"/>
    </source>
</evidence>
<dbReference type="Gene3D" id="3.40.50.2000">
    <property type="entry name" value="Glycogen Phosphorylase B"/>
    <property type="match status" value="1"/>
</dbReference>
<organism evidence="3 4">
    <name type="scientific">Pyrenophora seminiperda CCB06</name>
    <dbReference type="NCBI Taxonomy" id="1302712"/>
    <lineage>
        <taxon>Eukaryota</taxon>
        <taxon>Fungi</taxon>
        <taxon>Dikarya</taxon>
        <taxon>Ascomycota</taxon>
        <taxon>Pezizomycotina</taxon>
        <taxon>Dothideomycetes</taxon>
        <taxon>Pleosporomycetidae</taxon>
        <taxon>Pleosporales</taxon>
        <taxon>Pleosporineae</taxon>
        <taxon>Pleosporaceae</taxon>
        <taxon>Pyrenophora</taxon>
    </lineage>
</organism>
<evidence type="ECO:0000313" key="4">
    <source>
        <dbReference type="Proteomes" id="UP000265663"/>
    </source>
</evidence>
<dbReference type="Pfam" id="PF13692">
    <property type="entry name" value="Glyco_trans_1_4"/>
    <property type="match status" value="1"/>
</dbReference>
<dbReference type="Proteomes" id="UP000265663">
    <property type="component" value="Unassembled WGS sequence"/>
</dbReference>
<gene>
    <name evidence="3" type="ORF">GMOD_00009343</name>
</gene>
<dbReference type="EMBL" id="KE747841">
    <property type="protein sequence ID" value="RMZ73605.1"/>
    <property type="molecule type" value="Genomic_DNA"/>
</dbReference>
<keyword evidence="2 3" id="KW-0808">Transferase</keyword>
<dbReference type="AlphaFoldDB" id="A0A3M7MGH1"/>
<dbReference type="PANTHER" id="PTHR12526">
    <property type="entry name" value="GLYCOSYLTRANSFERASE"/>
    <property type="match status" value="1"/>
</dbReference>
<reference evidence="3 4" key="1">
    <citation type="journal article" date="2014" name="PLoS ONE">
        <title>De novo Genome Assembly of the Fungal Plant Pathogen Pyrenophora semeniperda.</title>
        <authorList>
            <person name="Soliai M.M."/>
            <person name="Meyer S.E."/>
            <person name="Udall J.A."/>
            <person name="Elzinga D.E."/>
            <person name="Hermansen R.A."/>
            <person name="Bodily P.M."/>
            <person name="Hart A.A."/>
            <person name="Coleman C.E."/>
        </authorList>
    </citation>
    <scope>NUCLEOTIDE SEQUENCE [LARGE SCALE GENOMIC DNA]</scope>
    <source>
        <strain evidence="3 4">CCB06</strain>
        <tissue evidence="3">Mycelium</tissue>
    </source>
</reference>
<sequence length="479" mass="53755">MIHYSDTPSTFSVSSRSSSISSASSSVTCMRVFLIQTAKGLFSSSGGYKSNLCLLRHLASRGHSVRQLCYSHRGEVDAYVRTATRNGSGYHPQLQKRQLHLRTGYGESGIDLAVEDVVMQDGVQFVALEKEAFDEAFGGADNILKAMPRETANYIEKGILSPRLEDFVSFLQQEITNFSPTHIIFNDGLSMQATLALVMPNLNARRIAIIHTAEQLPFGPFAGGMPGQLSSPCEAKLLQGLDGIWSVSEAIRRYALEHGKLKTDFFVHHPWTYLEEQKHEVPVRLHNWDKKFIGMINPCPVKGAHILVKLAQLCPQHDFLVYKSWGFDNKCAQQMKALKNITIRPTCTDMEEAWRNIKVLLVPSLWFEAWGIVTIEAHLRGIPVISSNSGALPEAMLGLDYIIPVNPIRGERDENGAYIVPEQDVTPWVKVVNRLMSDKAEYERLSDKVRSTTEQWLKSMDETALEKWLASLSYRADNV</sequence>
<keyword evidence="4" id="KW-1185">Reference proteome</keyword>